<dbReference type="InterPro" id="IPR012902">
    <property type="entry name" value="N_methyl_site"/>
</dbReference>
<dbReference type="SUPFAM" id="SSF54523">
    <property type="entry name" value="Pili subunits"/>
    <property type="match status" value="1"/>
</dbReference>
<dbReference type="PROSITE" id="PS00409">
    <property type="entry name" value="PROKAR_NTER_METHYL"/>
    <property type="match status" value="1"/>
</dbReference>
<protein>
    <recommendedName>
        <fullName evidence="3">DUF1559 domain-containing protein</fullName>
    </recommendedName>
</protein>
<feature type="domain" description="DUF1559" evidence="3">
    <location>
        <begin position="49"/>
        <end position="346"/>
    </location>
</feature>
<feature type="region of interest" description="Disordered" evidence="1">
    <location>
        <begin position="163"/>
        <end position="197"/>
    </location>
</feature>
<evidence type="ECO:0000256" key="2">
    <source>
        <dbReference type="SAM" id="Phobius"/>
    </source>
</evidence>
<dbReference type="Pfam" id="PF07963">
    <property type="entry name" value="N_methyl"/>
    <property type="match status" value="1"/>
</dbReference>
<evidence type="ECO:0000256" key="1">
    <source>
        <dbReference type="SAM" id="MobiDB-lite"/>
    </source>
</evidence>
<comment type="caution">
    <text evidence="4">The sequence shown here is derived from an EMBL/GenBank/DDBJ whole genome shotgun (WGS) entry which is preliminary data.</text>
</comment>
<dbReference type="PANTHER" id="PTHR30093:SF2">
    <property type="entry name" value="TYPE II SECRETION SYSTEM PROTEIN H"/>
    <property type="match status" value="1"/>
</dbReference>
<dbReference type="InterPro" id="IPR011453">
    <property type="entry name" value="DUF1559"/>
</dbReference>
<evidence type="ECO:0000313" key="5">
    <source>
        <dbReference type="Proteomes" id="UP000609651"/>
    </source>
</evidence>
<dbReference type="InterPro" id="IPR045584">
    <property type="entry name" value="Pilin-like"/>
</dbReference>
<sequence length="365" mass="39366">MRTHNRPFPAPVRRVPQRFQNRTGFTLIELLVVIAVIAILVSLLLPAVQQAREAARTAQCKNNLKQIALALHNYESTHRSLPIGYNGHTEPTANKQYYWSAFAYTLPYLDQANVRNALNTDLTLYEPGFGGSPLRAEHFPTIGTMIPTFLCPSGEGRRVAGTDGDVTTAPTNYAPCTGSGLNRPGQDDDGAHDERADGMFNSLVPRSLAHCRDGLTNTALLSERTLGAGGVDETTGGETPPDPKLYMALVVPLTEVTESNCLAPATTPPTVPGGTNRFVAARGRIWAGQGYENTQYNHALLPNDSRFDCFFWVNRGMSAARSYHAGGVNLALGDGSVRFVSETVNADTWRAAGSAKGGEVPNEPL</sequence>
<dbReference type="PANTHER" id="PTHR30093">
    <property type="entry name" value="GENERAL SECRETION PATHWAY PROTEIN G"/>
    <property type="match status" value="1"/>
</dbReference>
<dbReference type="NCBIfam" id="TIGR02532">
    <property type="entry name" value="IV_pilin_GFxxxE"/>
    <property type="match status" value="1"/>
</dbReference>
<dbReference type="Proteomes" id="UP000609651">
    <property type="component" value="Unassembled WGS sequence"/>
</dbReference>
<dbReference type="NCBIfam" id="TIGR04294">
    <property type="entry name" value="pre_pil_HX9DG"/>
    <property type="match status" value="1"/>
</dbReference>
<dbReference type="EMBL" id="WTPX01000026">
    <property type="protein sequence ID" value="NNJ25136.1"/>
    <property type="molecule type" value="Genomic_DNA"/>
</dbReference>
<dbReference type="Gene3D" id="3.30.700.10">
    <property type="entry name" value="Glycoprotein, Type 4 Pilin"/>
    <property type="match status" value="1"/>
</dbReference>
<reference evidence="4 5" key="1">
    <citation type="journal article" date="2020" name="Syst. Appl. Microbiol.">
        <title>Alienimonas chondri sp. nov., a novel planctomycete isolated from the biofilm of the red alga Chondrus crispus.</title>
        <authorList>
            <person name="Vitorino I."/>
            <person name="Albuquerque L."/>
            <person name="Wiegand S."/>
            <person name="Kallscheuer N."/>
            <person name="da Costa M.S."/>
            <person name="Lobo-da-Cunha A."/>
            <person name="Jogler C."/>
            <person name="Lage O.M."/>
        </authorList>
    </citation>
    <scope>NUCLEOTIDE SEQUENCE [LARGE SCALE GENOMIC DNA]</scope>
    <source>
        <strain evidence="4 5">LzC2</strain>
    </source>
</reference>
<keyword evidence="2" id="KW-0812">Transmembrane</keyword>
<gene>
    <name evidence="4" type="ORF">LzC2_11990</name>
</gene>
<feature type="transmembrane region" description="Helical" evidence="2">
    <location>
        <begin position="23"/>
        <end position="45"/>
    </location>
</feature>
<keyword evidence="2" id="KW-0472">Membrane</keyword>
<accession>A0ABX1VB20</accession>
<organism evidence="4 5">
    <name type="scientific">Alienimonas chondri</name>
    <dbReference type="NCBI Taxonomy" id="2681879"/>
    <lineage>
        <taxon>Bacteria</taxon>
        <taxon>Pseudomonadati</taxon>
        <taxon>Planctomycetota</taxon>
        <taxon>Planctomycetia</taxon>
        <taxon>Planctomycetales</taxon>
        <taxon>Planctomycetaceae</taxon>
        <taxon>Alienimonas</taxon>
    </lineage>
</organism>
<keyword evidence="5" id="KW-1185">Reference proteome</keyword>
<evidence type="ECO:0000259" key="3">
    <source>
        <dbReference type="Pfam" id="PF07596"/>
    </source>
</evidence>
<dbReference type="Pfam" id="PF07596">
    <property type="entry name" value="SBP_bac_10"/>
    <property type="match status" value="1"/>
</dbReference>
<name>A0ABX1VB20_9PLAN</name>
<proteinExistence type="predicted"/>
<dbReference type="RefSeq" id="WP_414636410.1">
    <property type="nucleotide sequence ID" value="NZ_WTPX01000026.1"/>
</dbReference>
<keyword evidence="2" id="KW-1133">Transmembrane helix</keyword>
<evidence type="ECO:0000313" key="4">
    <source>
        <dbReference type="EMBL" id="NNJ25136.1"/>
    </source>
</evidence>
<dbReference type="InterPro" id="IPR027558">
    <property type="entry name" value="Pre_pil_HX9DG_C"/>
</dbReference>